<feature type="domain" description="DUF6985" evidence="1">
    <location>
        <begin position="5"/>
        <end position="57"/>
    </location>
</feature>
<organism evidence="2 3">
    <name type="scientific">Yoonia phaeophyticola</name>
    <dbReference type="NCBI Taxonomy" id="3137369"/>
    <lineage>
        <taxon>Bacteria</taxon>
        <taxon>Pseudomonadati</taxon>
        <taxon>Pseudomonadota</taxon>
        <taxon>Alphaproteobacteria</taxon>
        <taxon>Rhodobacterales</taxon>
        <taxon>Paracoccaceae</taxon>
        <taxon>Yoonia</taxon>
    </lineage>
</organism>
<protein>
    <recommendedName>
        <fullName evidence="1">DUF6985 domain-containing protein</fullName>
    </recommendedName>
</protein>
<dbReference type="Pfam" id="PF22481">
    <property type="entry name" value="DUF6985"/>
    <property type="match status" value="1"/>
</dbReference>
<dbReference type="RefSeq" id="WP_341365881.1">
    <property type="nucleotide sequence ID" value="NZ_CP150951.2"/>
</dbReference>
<evidence type="ECO:0000259" key="1">
    <source>
        <dbReference type="Pfam" id="PF22481"/>
    </source>
</evidence>
<dbReference type="EMBL" id="CP150951">
    <property type="protein sequence ID" value="WZC47761.1"/>
    <property type="molecule type" value="Genomic_DNA"/>
</dbReference>
<reference evidence="3" key="1">
    <citation type="submission" date="2024-04" db="EMBL/GenBank/DDBJ databases">
        <title>Phylogenomic analyses of a clade within the roseobacter group suggest taxonomic reassignments of species of the genera Aestuariivita, Citreicella, Loktanella, Nautella, Pelagibaca, Ruegeria, Thalassobius, Thiobacimonas and Tropicibacter, and the proposal o.</title>
        <authorList>
            <person name="Jeon C.O."/>
        </authorList>
    </citation>
    <scope>NUCLEOTIDE SEQUENCE [LARGE SCALE GENOMIC DNA]</scope>
    <source>
        <strain evidence="3">BS5-3</strain>
    </source>
</reference>
<accession>A0ABZ2V0V0</accession>
<evidence type="ECO:0000313" key="2">
    <source>
        <dbReference type="EMBL" id="WZC47761.1"/>
    </source>
</evidence>
<sequence>MTAPQMVQPTQLTVHDLVKDEQPYLGVGFTCKWDREHGLGVLMHGALCVEVGGADTAFLGWIARRHAEAR</sequence>
<keyword evidence="3" id="KW-1185">Reference proteome</keyword>
<dbReference type="InterPro" id="IPR054254">
    <property type="entry name" value="DUF6985"/>
</dbReference>
<gene>
    <name evidence="2" type="ORF">AABB29_12715</name>
</gene>
<proteinExistence type="predicted"/>
<dbReference type="Proteomes" id="UP001440612">
    <property type="component" value="Chromosome"/>
</dbReference>
<evidence type="ECO:0000313" key="3">
    <source>
        <dbReference type="Proteomes" id="UP001440612"/>
    </source>
</evidence>
<name>A0ABZ2V0V0_9RHOB</name>